<protein>
    <submittedName>
        <fullName evidence="1">Uncharacterized protein</fullName>
    </submittedName>
</protein>
<evidence type="ECO:0000313" key="1">
    <source>
        <dbReference type="EMBL" id="JAD88270.1"/>
    </source>
</evidence>
<reference evidence="1" key="1">
    <citation type="submission" date="2014-09" db="EMBL/GenBank/DDBJ databases">
        <authorList>
            <person name="Magalhaes I.L.F."/>
            <person name="Oliveira U."/>
            <person name="Santos F.R."/>
            <person name="Vidigal T.H.D.A."/>
            <person name="Brescovit A.D."/>
            <person name="Santos A.J."/>
        </authorList>
    </citation>
    <scope>NUCLEOTIDE SEQUENCE</scope>
    <source>
        <tissue evidence="1">Shoot tissue taken approximately 20 cm above the soil surface</tissue>
    </source>
</reference>
<organism evidence="1">
    <name type="scientific">Arundo donax</name>
    <name type="common">Giant reed</name>
    <name type="synonym">Donax arundinaceus</name>
    <dbReference type="NCBI Taxonomy" id="35708"/>
    <lineage>
        <taxon>Eukaryota</taxon>
        <taxon>Viridiplantae</taxon>
        <taxon>Streptophyta</taxon>
        <taxon>Embryophyta</taxon>
        <taxon>Tracheophyta</taxon>
        <taxon>Spermatophyta</taxon>
        <taxon>Magnoliopsida</taxon>
        <taxon>Liliopsida</taxon>
        <taxon>Poales</taxon>
        <taxon>Poaceae</taxon>
        <taxon>PACMAD clade</taxon>
        <taxon>Arundinoideae</taxon>
        <taxon>Arundineae</taxon>
        <taxon>Arundo</taxon>
    </lineage>
</organism>
<reference evidence="1" key="2">
    <citation type="journal article" date="2015" name="Data Brief">
        <title>Shoot transcriptome of the giant reed, Arundo donax.</title>
        <authorList>
            <person name="Barrero R.A."/>
            <person name="Guerrero F.D."/>
            <person name="Moolhuijzen P."/>
            <person name="Goolsby J.A."/>
            <person name="Tidwell J."/>
            <person name="Bellgard S.E."/>
            <person name="Bellgard M.I."/>
        </authorList>
    </citation>
    <scope>NUCLEOTIDE SEQUENCE</scope>
    <source>
        <tissue evidence="1">Shoot tissue taken approximately 20 cm above the soil surface</tissue>
    </source>
</reference>
<sequence length="32" mass="3619">MLSIGRSSRALLKVFEIDIQHATQFVVSLPYV</sequence>
<dbReference type="AlphaFoldDB" id="A0A0A9DRI3"/>
<dbReference type="EMBL" id="GBRH01209625">
    <property type="protein sequence ID" value="JAD88270.1"/>
    <property type="molecule type" value="Transcribed_RNA"/>
</dbReference>
<proteinExistence type="predicted"/>
<name>A0A0A9DRI3_ARUDO</name>
<accession>A0A0A9DRI3</accession>